<keyword evidence="7" id="KW-0472">Membrane</keyword>
<keyword evidence="4" id="KW-0997">Cell inner membrane</keyword>
<dbReference type="eggNOG" id="COG4575">
    <property type="taxonomic scope" value="Bacteria"/>
</dbReference>
<dbReference type="PANTHER" id="PTHR35893">
    <property type="entry name" value="INNER MEMBRANE PROTEIN-RELATED"/>
    <property type="match status" value="1"/>
</dbReference>
<dbReference type="Pfam" id="PF19029">
    <property type="entry name" value="DUF883_C"/>
    <property type="match status" value="1"/>
</dbReference>
<evidence type="ECO:0000259" key="8">
    <source>
        <dbReference type="Pfam" id="PF05957"/>
    </source>
</evidence>
<evidence type="ECO:0000256" key="1">
    <source>
        <dbReference type="ARBA" id="ARBA00004377"/>
    </source>
</evidence>
<evidence type="ECO:0000313" key="10">
    <source>
        <dbReference type="EMBL" id="ACB36503.1"/>
    </source>
</evidence>
<gene>
    <name evidence="10" type="ordered locus">Lcho_4252</name>
</gene>
<dbReference type="STRING" id="395495.Lcho_4252"/>
<reference evidence="10 11" key="1">
    <citation type="submission" date="2008-03" db="EMBL/GenBank/DDBJ databases">
        <title>Complete sequence of Leptothrix cholodnii SP-6.</title>
        <authorList>
            <consortium name="US DOE Joint Genome Institute"/>
            <person name="Copeland A."/>
            <person name="Lucas S."/>
            <person name="Lapidus A."/>
            <person name="Glavina del Rio T."/>
            <person name="Dalin E."/>
            <person name="Tice H."/>
            <person name="Bruce D."/>
            <person name="Goodwin L."/>
            <person name="Pitluck S."/>
            <person name="Chertkov O."/>
            <person name="Brettin T."/>
            <person name="Detter J.C."/>
            <person name="Han C."/>
            <person name="Kuske C.R."/>
            <person name="Schmutz J."/>
            <person name="Larimer F."/>
            <person name="Land M."/>
            <person name="Hauser L."/>
            <person name="Kyrpides N."/>
            <person name="Lykidis A."/>
            <person name="Emerson D."/>
            <person name="Richardson P."/>
        </authorList>
    </citation>
    <scope>NUCLEOTIDE SEQUENCE [LARGE SCALE GENOMIC DNA]</scope>
    <source>
        <strain evidence="11">ATCC 51168 / LMG 8142 / SP-6</strain>
    </source>
</reference>
<comment type="subcellular location">
    <subcellularLocation>
        <location evidence="1">Cell inner membrane</location>
        <topology evidence="1">Single-pass membrane protein</topology>
    </subcellularLocation>
</comment>
<dbReference type="AlphaFoldDB" id="B1XZE0"/>
<sequence length="103" mass="11078">MSDFTAAQKDKLMAELRMVVSDAEQLLESTAGQVGEGAAEARGRIQARLQQTKETLQRLQETAVTRAKEAGQATDVYVHDNPWKSIGVAAGVGLLVGILIGRR</sequence>
<evidence type="ECO:0000259" key="9">
    <source>
        <dbReference type="Pfam" id="PF19029"/>
    </source>
</evidence>
<dbReference type="Pfam" id="PF05957">
    <property type="entry name" value="DUF883"/>
    <property type="match status" value="1"/>
</dbReference>
<dbReference type="HOGENOM" id="CLU_132623_0_2_4"/>
<evidence type="ECO:0000313" key="11">
    <source>
        <dbReference type="Proteomes" id="UP000001693"/>
    </source>
</evidence>
<dbReference type="GO" id="GO:0043022">
    <property type="term" value="F:ribosome binding"/>
    <property type="evidence" value="ECO:0007669"/>
    <property type="project" value="InterPro"/>
</dbReference>
<dbReference type="EMBL" id="CP001013">
    <property type="protein sequence ID" value="ACB36503.1"/>
    <property type="molecule type" value="Genomic_DNA"/>
</dbReference>
<name>B1XZE0_LEPCP</name>
<dbReference type="OrthoDB" id="9181874at2"/>
<evidence type="ECO:0000256" key="5">
    <source>
        <dbReference type="ARBA" id="ARBA00022692"/>
    </source>
</evidence>
<dbReference type="InterPro" id="IPR010279">
    <property type="entry name" value="YqjD/ElaB"/>
</dbReference>
<evidence type="ECO:0000256" key="4">
    <source>
        <dbReference type="ARBA" id="ARBA00022519"/>
    </source>
</evidence>
<dbReference type="GO" id="GO:0005886">
    <property type="term" value="C:plasma membrane"/>
    <property type="evidence" value="ECO:0007669"/>
    <property type="project" value="UniProtKB-SubCell"/>
</dbReference>
<feature type="domain" description="DUF883" evidence="8">
    <location>
        <begin position="10"/>
        <end position="61"/>
    </location>
</feature>
<dbReference type="InterPro" id="IPR043605">
    <property type="entry name" value="DUF883_C"/>
</dbReference>
<evidence type="ECO:0000256" key="7">
    <source>
        <dbReference type="ARBA" id="ARBA00023136"/>
    </source>
</evidence>
<evidence type="ECO:0008006" key="12">
    <source>
        <dbReference type="Google" id="ProtNLM"/>
    </source>
</evidence>
<keyword evidence="3" id="KW-1003">Cell membrane</keyword>
<accession>B1XZE0</accession>
<keyword evidence="5" id="KW-0812">Transmembrane</keyword>
<dbReference type="PANTHER" id="PTHR35893:SF3">
    <property type="entry name" value="INNER MEMBRANE PROTEIN"/>
    <property type="match status" value="1"/>
</dbReference>
<dbReference type="Proteomes" id="UP000001693">
    <property type="component" value="Chromosome"/>
</dbReference>
<dbReference type="KEGG" id="lch:Lcho_4252"/>
<dbReference type="RefSeq" id="WP_012349244.1">
    <property type="nucleotide sequence ID" value="NC_010524.1"/>
</dbReference>
<keyword evidence="11" id="KW-1185">Reference proteome</keyword>
<keyword evidence="6" id="KW-1133">Transmembrane helix</keyword>
<organism evidence="10 11">
    <name type="scientific">Leptothrix cholodnii (strain ATCC 51168 / LMG 8142 / SP-6)</name>
    <name type="common">Leptothrix discophora (strain SP-6)</name>
    <dbReference type="NCBI Taxonomy" id="395495"/>
    <lineage>
        <taxon>Bacteria</taxon>
        <taxon>Pseudomonadati</taxon>
        <taxon>Pseudomonadota</taxon>
        <taxon>Betaproteobacteria</taxon>
        <taxon>Burkholderiales</taxon>
        <taxon>Sphaerotilaceae</taxon>
        <taxon>Leptothrix</taxon>
    </lineage>
</organism>
<evidence type="ECO:0000256" key="6">
    <source>
        <dbReference type="ARBA" id="ARBA00022989"/>
    </source>
</evidence>
<protein>
    <recommendedName>
        <fullName evidence="12">DUF883 domain-containing protein</fullName>
    </recommendedName>
</protein>
<dbReference type="InterPro" id="IPR043604">
    <property type="entry name" value="DUF883_N"/>
</dbReference>
<evidence type="ECO:0000256" key="2">
    <source>
        <dbReference type="ARBA" id="ARBA00010423"/>
    </source>
</evidence>
<feature type="domain" description="DUF883" evidence="9">
    <location>
        <begin position="74"/>
        <end position="103"/>
    </location>
</feature>
<comment type="similarity">
    <text evidence="2">Belongs to the ElaB/YgaM/YqjD family.</text>
</comment>
<proteinExistence type="inferred from homology"/>
<evidence type="ECO:0000256" key="3">
    <source>
        <dbReference type="ARBA" id="ARBA00022475"/>
    </source>
</evidence>